<evidence type="ECO:0000256" key="10">
    <source>
        <dbReference type="HAMAP-Rule" id="MF_00115"/>
    </source>
</evidence>
<dbReference type="InterPro" id="IPR037673">
    <property type="entry name" value="MSC/AndL"/>
</dbReference>
<evidence type="ECO:0000256" key="9">
    <source>
        <dbReference type="ARBA" id="ARBA00023303"/>
    </source>
</evidence>
<accession>A0A0A2SSF2</accession>
<dbReference type="InterPro" id="IPR019823">
    <property type="entry name" value="Mechanosensitive_channel_CS"/>
</dbReference>
<dbReference type="Pfam" id="PF01741">
    <property type="entry name" value="MscL"/>
    <property type="match status" value="1"/>
</dbReference>
<dbReference type="EMBL" id="JNCF01000006">
    <property type="protein sequence ID" value="KGP64045.1"/>
    <property type="molecule type" value="Genomic_DNA"/>
</dbReference>
<dbReference type="InterPro" id="IPR001185">
    <property type="entry name" value="MS_channel"/>
</dbReference>
<keyword evidence="9 10" id="KW-0407">Ion channel</keyword>
<dbReference type="NCBIfam" id="TIGR00220">
    <property type="entry name" value="mscL"/>
    <property type="match status" value="1"/>
</dbReference>
<dbReference type="HAMAP" id="MF_00115">
    <property type="entry name" value="MscL"/>
    <property type="match status" value="1"/>
</dbReference>
<dbReference type="Gene3D" id="1.10.1200.120">
    <property type="entry name" value="Large-conductance mechanosensitive channel, MscL, domain 1"/>
    <property type="match status" value="1"/>
</dbReference>
<proteinExistence type="inferred from homology"/>
<gene>
    <name evidence="10" type="primary">mscL</name>
    <name evidence="11" type="ORF">EP47_03745</name>
</gene>
<evidence type="ECO:0000313" key="11">
    <source>
        <dbReference type="EMBL" id="KGP64045.1"/>
    </source>
</evidence>
<evidence type="ECO:0000256" key="7">
    <source>
        <dbReference type="ARBA" id="ARBA00023065"/>
    </source>
</evidence>
<dbReference type="GO" id="GO:0005886">
    <property type="term" value="C:plasma membrane"/>
    <property type="evidence" value="ECO:0007669"/>
    <property type="project" value="UniProtKB-SubCell"/>
</dbReference>
<keyword evidence="12" id="KW-1185">Reference proteome</keyword>
<dbReference type="NCBIfam" id="NF001843">
    <property type="entry name" value="PRK00567.1-4"/>
    <property type="match status" value="1"/>
</dbReference>
<evidence type="ECO:0000256" key="1">
    <source>
        <dbReference type="ARBA" id="ARBA00004651"/>
    </source>
</evidence>
<keyword evidence="4 10" id="KW-1003">Cell membrane</keyword>
<evidence type="ECO:0000256" key="5">
    <source>
        <dbReference type="ARBA" id="ARBA00022692"/>
    </source>
</evidence>
<sequence>MSFLKEFKEFAMRGNVVDLAVAVVMGVAFNKIVAALVDGIIMPFVGLLLGGIDIAKFSFTVGDAQIKWGSFLQNVIDFIIVAFAIFLFVKLINLIQRKKVDETETKPQTPEIQLLTEIRDLLAKKLQ</sequence>
<dbReference type="PROSITE" id="PS01327">
    <property type="entry name" value="MSCL"/>
    <property type="match status" value="1"/>
</dbReference>
<dbReference type="SUPFAM" id="SSF81330">
    <property type="entry name" value="Gated mechanosensitive channel"/>
    <property type="match status" value="1"/>
</dbReference>
<feature type="transmembrane region" description="Helical" evidence="10">
    <location>
        <begin position="40"/>
        <end position="59"/>
    </location>
</feature>
<name>A0A0A2SSF2_9GAMM</name>
<reference evidence="11 12" key="1">
    <citation type="submission" date="2014-05" db="EMBL/GenBank/DDBJ databases">
        <authorList>
            <person name="Rizzardi K."/>
            <person name="Winiecka-Krusnell J."/>
            <person name="Ramliden M."/>
            <person name="Alm E."/>
            <person name="Andersson S."/>
            <person name="Byfors S."/>
        </authorList>
    </citation>
    <scope>NUCLEOTIDE SEQUENCE [LARGE SCALE GENOMIC DNA]</scope>
    <source>
        <strain evidence="11 12">LEGN</strain>
    </source>
</reference>
<dbReference type="PANTHER" id="PTHR30266">
    <property type="entry name" value="MECHANOSENSITIVE CHANNEL MSCL"/>
    <property type="match status" value="1"/>
</dbReference>
<organism evidence="11 12">
    <name type="scientific">Legionella norrlandica</name>
    <dbReference type="NCBI Taxonomy" id="1498499"/>
    <lineage>
        <taxon>Bacteria</taxon>
        <taxon>Pseudomonadati</taxon>
        <taxon>Pseudomonadota</taxon>
        <taxon>Gammaproteobacteria</taxon>
        <taxon>Legionellales</taxon>
        <taxon>Legionellaceae</taxon>
        <taxon>Legionella</taxon>
    </lineage>
</organism>
<dbReference type="PANTHER" id="PTHR30266:SF2">
    <property type="entry name" value="LARGE-CONDUCTANCE MECHANOSENSITIVE CHANNEL"/>
    <property type="match status" value="1"/>
</dbReference>
<dbReference type="AlphaFoldDB" id="A0A0A2SSF2"/>
<dbReference type="PRINTS" id="PR01264">
    <property type="entry name" value="MECHCHANNEL"/>
</dbReference>
<protein>
    <recommendedName>
        <fullName evidence="10">Large-conductance mechanosensitive channel</fullName>
    </recommendedName>
</protein>
<feature type="transmembrane region" description="Helical" evidence="10">
    <location>
        <begin position="71"/>
        <end position="89"/>
    </location>
</feature>
<comment type="subcellular location">
    <subcellularLocation>
        <location evidence="10">Cell inner membrane</location>
        <topology evidence="10">Multi-pass membrane protein</topology>
    </subcellularLocation>
    <subcellularLocation>
        <location evidence="1">Cell membrane</location>
        <topology evidence="1">Multi-pass membrane protein</topology>
    </subcellularLocation>
</comment>
<keyword evidence="10" id="KW-0997">Cell inner membrane</keyword>
<evidence type="ECO:0000256" key="4">
    <source>
        <dbReference type="ARBA" id="ARBA00022475"/>
    </source>
</evidence>
<keyword evidence="7 10" id="KW-0406">Ion transport</keyword>
<keyword evidence="5 10" id="KW-0812">Transmembrane</keyword>
<comment type="similarity">
    <text evidence="2 10">Belongs to the MscL family.</text>
</comment>
<comment type="subunit">
    <text evidence="10">Homopentamer.</text>
</comment>
<evidence type="ECO:0000256" key="8">
    <source>
        <dbReference type="ARBA" id="ARBA00023136"/>
    </source>
</evidence>
<comment type="caution">
    <text evidence="11">The sequence shown here is derived from an EMBL/GenBank/DDBJ whole genome shotgun (WGS) entry which is preliminary data.</text>
</comment>
<comment type="function">
    <text evidence="10">Channel that opens in response to stretch forces in the membrane lipid bilayer. May participate in the regulation of osmotic pressure changes within the cell.</text>
</comment>
<dbReference type="Proteomes" id="UP000054422">
    <property type="component" value="Unassembled WGS sequence"/>
</dbReference>
<dbReference type="GO" id="GO:0008381">
    <property type="term" value="F:mechanosensitive monoatomic ion channel activity"/>
    <property type="evidence" value="ECO:0007669"/>
    <property type="project" value="UniProtKB-UniRule"/>
</dbReference>
<dbReference type="RefSeq" id="WP_035887432.1">
    <property type="nucleotide sequence ID" value="NZ_JNCF01000006.1"/>
</dbReference>
<keyword evidence="6 10" id="KW-1133">Transmembrane helix</keyword>
<keyword evidence="3 10" id="KW-0813">Transport</keyword>
<evidence type="ECO:0000313" key="12">
    <source>
        <dbReference type="Proteomes" id="UP000054422"/>
    </source>
</evidence>
<evidence type="ECO:0000256" key="6">
    <source>
        <dbReference type="ARBA" id="ARBA00022989"/>
    </source>
</evidence>
<evidence type="ECO:0000256" key="2">
    <source>
        <dbReference type="ARBA" id="ARBA00007254"/>
    </source>
</evidence>
<dbReference type="STRING" id="1498499.EP47_03745"/>
<dbReference type="OrthoDB" id="9810350at2"/>
<keyword evidence="8 10" id="KW-0472">Membrane</keyword>
<evidence type="ECO:0000256" key="3">
    <source>
        <dbReference type="ARBA" id="ARBA00022448"/>
    </source>
</evidence>
<dbReference type="InterPro" id="IPR036019">
    <property type="entry name" value="MscL_channel"/>
</dbReference>